<feature type="chain" id="PRO_5012188228" description="Peptidase C39-like domain-containing protein" evidence="1">
    <location>
        <begin position="25"/>
        <end position="261"/>
    </location>
</feature>
<reference evidence="3" key="1">
    <citation type="submission" date="2017-02" db="EMBL/GenBank/DDBJ databases">
        <authorList>
            <person name="Varghese N."/>
            <person name="Submissions S."/>
        </authorList>
    </citation>
    <scope>NUCLEOTIDE SEQUENCE [LARGE SCALE GENOMIC DNA]</scope>
    <source>
        <strain evidence="3">ATCC 25662</strain>
    </source>
</reference>
<evidence type="ECO:0008006" key="4">
    <source>
        <dbReference type="Google" id="ProtNLM"/>
    </source>
</evidence>
<gene>
    <name evidence="2" type="ORF">SAMN02745191_0261</name>
</gene>
<evidence type="ECO:0000256" key="1">
    <source>
        <dbReference type="SAM" id="SignalP"/>
    </source>
</evidence>
<proteinExistence type="predicted"/>
<evidence type="ECO:0000313" key="2">
    <source>
        <dbReference type="EMBL" id="SJZ36697.1"/>
    </source>
</evidence>
<dbReference type="Proteomes" id="UP000243297">
    <property type="component" value="Unassembled WGS sequence"/>
</dbReference>
<sequence length="261" mass="29308">MKKILIGIVTCCLFAISFSGNVFALDGTGEDPGFTPNDPPGTNVPDDFTIDTTYRVEPRPSNLPYTFTEHHLSRGYIVDSRWTTDGLSYYKQGDYPNNYYGADNCSDSIATSGCALTALASVVSRYGKYYNPPELNIFLGKGAFNGCLLNWITAANRLSLSYQKDDFAPNYYESTAKLKMQERVQKGYSPIVSLKCVSGHEANCEALTHFVVNYGYEMYWNDDGTGYTTYYYLHNPGGANKNEINQYMDHYYIVSLHNYGN</sequence>
<dbReference type="EMBL" id="FUWY01000001">
    <property type="protein sequence ID" value="SJZ36697.1"/>
    <property type="molecule type" value="Genomic_DNA"/>
</dbReference>
<dbReference type="STRING" id="118967.SAMN02745191_0261"/>
<protein>
    <recommendedName>
        <fullName evidence="4">Peptidase C39-like domain-containing protein</fullName>
    </recommendedName>
</protein>
<accession>A0A1T4K329</accession>
<name>A0A1T4K329_9FIRM</name>
<keyword evidence="3" id="KW-1185">Reference proteome</keyword>
<dbReference type="RefSeq" id="WP_078710714.1">
    <property type="nucleotide sequence ID" value="NZ_FUWY01000001.1"/>
</dbReference>
<dbReference type="AlphaFoldDB" id="A0A1T4K329"/>
<evidence type="ECO:0000313" key="3">
    <source>
        <dbReference type="Proteomes" id="UP000243297"/>
    </source>
</evidence>
<organism evidence="2 3">
    <name type="scientific">Anaerorhabdus furcosa</name>
    <dbReference type="NCBI Taxonomy" id="118967"/>
    <lineage>
        <taxon>Bacteria</taxon>
        <taxon>Bacillati</taxon>
        <taxon>Bacillota</taxon>
        <taxon>Erysipelotrichia</taxon>
        <taxon>Erysipelotrichales</taxon>
        <taxon>Erysipelotrichaceae</taxon>
        <taxon>Anaerorhabdus</taxon>
    </lineage>
</organism>
<keyword evidence="1" id="KW-0732">Signal</keyword>
<feature type="signal peptide" evidence="1">
    <location>
        <begin position="1"/>
        <end position="24"/>
    </location>
</feature>